<gene>
    <name evidence="1" type="ORF">MONAX_5E038653</name>
</gene>
<feature type="non-terminal residue" evidence="1">
    <location>
        <position position="1"/>
    </location>
</feature>
<keyword evidence="2" id="KW-1185">Reference proteome</keyword>
<protein>
    <submittedName>
        <fullName evidence="1">Uncharacterized protein</fullName>
    </submittedName>
</protein>
<accession>A0A5E4DDD5</accession>
<dbReference type="Proteomes" id="UP000335636">
    <property type="component" value="Unassembled WGS sequence"/>
</dbReference>
<comment type="caution">
    <text evidence="1">The sequence shown here is derived from an EMBL/GenBank/DDBJ whole genome shotgun (WGS) entry which is preliminary data.</text>
</comment>
<organism evidence="1 2">
    <name type="scientific">Marmota monax</name>
    <name type="common">Woodchuck</name>
    <dbReference type="NCBI Taxonomy" id="9995"/>
    <lineage>
        <taxon>Eukaryota</taxon>
        <taxon>Metazoa</taxon>
        <taxon>Chordata</taxon>
        <taxon>Craniata</taxon>
        <taxon>Vertebrata</taxon>
        <taxon>Euteleostomi</taxon>
        <taxon>Mammalia</taxon>
        <taxon>Eutheria</taxon>
        <taxon>Euarchontoglires</taxon>
        <taxon>Glires</taxon>
        <taxon>Rodentia</taxon>
        <taxon>Sciuromorpha</taxon>
        <taxon>Sciuridae</taxon>
        <taxon>Xerinae</taxon>
        <taxon>Marmotini</taxon>
        <taxon>Marmota</taxon>
    </lineage>
</organism>
<evidence type="ECO:0000313" key="2">
    <source>
        <dbReference type="Proteomes" id="UP000335636"/>
    </source>
</evidence>
<sequence>DMELGGIPRLWSIFAFKAVRKIHAKCPDASCAALSFTWELTVYKASSTLTGDLSTIIQFSTRPHINRTM</sequence>
<dbReference type="AlphaFoldDB" id="A0A5E4DDD5"/>
<reference evidence="1" key="1">
    <citation type="submission" date="2019-04" db="EMBL/GenBank/DDBJ databases">
        <authorList>
            <person name="Alioto T."/>
            <person name="Alioto T."/>
        </authorList>
    </citation>
    <scope>NUCLEOTIDE SEQUENCE [LARGE SCALE GENOMIC DNA]</scope>
</reference>
<proteinExistence type="predicted"/>
<dbReference type="EMBL" id="CABDUW010006627">
    <property type="protein sequence ID" value="VTJ91172.1"/>
    <property type="molecule type" value="Genomic_DNA"/>
</dbReference>
<evidence type="ECO:0000313" key="1">
    <source>
        <dbReference type="EMBL" id="VTJ91172.1"/>
    </source>
</evidence>
<feature type="non-terminal residue" evidence="1">
    <location>
        <position position="69"/>
    </location>
</feature>
<name>A0A5E4DDD5_MARMO</name>